<feature type="region of interest" description="Disordered" evidence="8">
    <location>
        <begin position="1"/>
        <end position="25"/>
    </location>
</feature>
<protein>
    <recommendedName>
        <fullName evidence="2 6">Imidazoleglycerol-phosphate dehydratase</fullName>
        <shortName evidence="6">IGPD</shortName>
        <ecNumber evidence="6 7">4.2.1.19</ecNumber>
    </recommendedName>
</protein>
<dbReference type="Proteomes" id="UP000700706">
    <property type="component" value="Unassembled WGS sequence"/>
</dbReference>
<evidence type="ECO:0000256" key="1">
    <source>
        <dbReference type="ARBA" id="ARBA00005047"/>
    </source>
</evidence>
<dbReference type="AlphaFoldDB" id="A0A952FNQ9"/>
<dbReference type="PROSITE" id="PS00954">
    <property type="entry name" value="IGP_DEHYDRATASE_1"/>
    <property type="match status" value="1"/>
</dbReference>
<reference evidence="9" key="1">
    <citation type="submission" date="2020-06" db="EMBL/GenBank/DDBJ databases">
        <title>Stable isotope informed genome-resolved metagenomics uncovers potential trophic interactions in rhizosphere soil.</title>
        <authorList>
            <person name="Starr E.P."/>
            <person name="Shi S."/>
            <person name="Blazewicz S.J."/>
            <person name="Koch B.J."/>
            <person name="Probst A.J."/>
            <person name="Hungate B.A."/>
            <person name="Pett-Ridge J."/>
            <person name="Firestone M.K."/>
            <person name="Banfield J.F."/>
        </authorList>
    </citation>
    <scope>NUCLEOTIDE SEQUENCE</scope>
    <source>
        <strain evidence="9">YM_69_17</strain>
    </source>
</reference>
<evidence type="ECO:0000256" key="4">
    <source>
        <dbReference type="ARBA" id="ARBA00023102"/>
    </source>
</evidence>
<comment type="pathway">
    <text evidence="1 6 7">Amino-acid biosynthesis; L-histidine biosynthesis; L-histidine from 5-phospho-alpha-D-ribose 1-diphosphate: step 6/9.</text>
</comment>
<dbReference type="EMBL" id="JAEKLZ010000298">
    <property type="protein sequence ID" value="MBW8727706.1"/>
    <property type="molecule type" value="Genomic_DNA"/>
</dbReference>
<comment type="catalytic activity">
    <reaction evidence="6 7">
        <text>D-erythro-1-(imidazol-4-yl)glycerol 3-phosphate = 3-(imidazol-4-yl)-2-oxopropyl phosphate + H2O</text>
        <dbReference type="Rhea" id="RHEA:11040"/>
        <dbReference type="ChEBI" id="CHEBI:15377"/>
        <dbReference type="ChEBI" id="CHEBI:57766"/>
        <dbReference type="ChEBI" id="CHEBI:58278"/>
        <dbReference type="EC" id="4.2.1.19"/>
    </reaction>
</comment>
<gene>
    <name evidence="6 9" type="primary">hisB</name>
    <name evidence="9" type="ORF">JF625_21480</name>
</gene>
<dbReference type="FunFam" id="3.30.230.40:FF:000003">
    <property type="entry name" value="Imidazoleglycerol-phosphate dehydratase HisB"/>
    <property type="match status" value="1"/>
</dbReference>
<dbReference type="FunFam" id="3.30.230.40:FF:000001">
    <property type="entry name" value="Imidazoleglycerol-phosphate dehydratase HisB"/>
    <property type="match status" value="1"/>
</dbReference>
<dbReference type="GO" id="GO:0005737">
    <property type="term" value="C:cytoplasm"/>
    <property type="evidence" value="ECO:0007669"/>
    <property type="project" value="UniProtKB-SubCell"/>
</dbReference>
<evidence type="ECO:0000256" key="3">
    <source>
        <dbReference type="ARBA" id="ARBA00022605"/>
    </source>
</evidence>
<dbReference type="EC" id="4.2.1.19" evidence="6 7"/>
<comment type="caution">
    <text evidence="9">The sequence shown here is derived from an EMBL/GenBank/DDBJ whole genome shotgun (WGS) entry which is preliminary data.</text>
</comment>
<name>A0A952FNQ9_9PROT</name>
<dbReference type="InterPro" id="IPR020568">
    <property type="entry name" value="Ribosomal_Su5_D2-typ_SF"/>
</dbReference>
<keyword evidence="4 6" id="KW-0368">Histidine biosynthesis</keyword>
<evidence type="ECO:0000256" key="6">
    <source>
        <dbReference type="HAMAP-Rule" id="MF_00076"/>
    </source>
</evidence>
<organism evidence="9 10">
    <name type="scientific">Inquilinus limosus</name>
    <dbReference type="NCBI Taxonomy" id="171674"/>
    <lineage>
        <taxon>Bacteria</taxon>
        <taxon>Pseudomonadati</taxon>
        <taxon>Pseudomonadota</taxon>
        <taxon>Alphaproteobacteria</taxon>
        <taxon>Rhodospirillales</taxon>
        <taxon>Rhodospirillaceae</taxon>
        <taxon>Inquilinus</taxon>
    </lineage>
</organism>
<dbReference type="NCBIfam" id="NF002106">
    <property type="entry name" value="PRK00951.1-1"/>
    <property type="match status" value="1"/>
</dbReference>
<sequence>MDGTPAKPSRTSPAPSRSATVDRATRETRISATVDLDGTGRSDIQTGVGFLDHMLDQLARHGLFDLTVQAEGDLHIDFHHTTEDVGITLGQAFAKALGDRRGIQRYGEAHVPMDEALSRVAVDISARPYLVWDVRFTRDKLGEMDTELFREWFHAFAQNAGLTLHVANLYGENNHHIVESCFKALARALRAATAIDSRRPDAVPSTKGTLGGSL</sequence>
<comment type="similarity">
    <text evidence="6 7">Belongs to the imidazoleglycerol-phosphate dehydratase family.</text>
</comment>
<dbReference type="NCBIfam" id="NF002109">
    <property type="entry name" value="PRK00951.1-5"/>
    <property type="match status" value="1"/>
</dbReference>
<dbReference type="InterPro" id="IPR000807">
    <property type="entry name" value="ImidazoleglycerolP_deHydtase"/>
</dbReference>
<evidence type="ECO:0000256" key="7">
    <source>
        <dbReference type="RuleBase" id="RU000599"/>
    </source>
</evidence>
<dbReference type="Gene3D" id="3.30.230.40">
    <property type="entry name" value="Imidazole glycerol phosphate dehydratase, domain 1"/>
    <property type="match status" value="2"/>
</dbReference>
<dbReference type="NCBIfam" id="NF002116">
    <property type="entry name" value="PRK00951.2-6"/>
    <property type="match status" value="1"/>
</dbReference>
<dbReference type="PROSITE" id="PS00955">
    <property type="entry name" value="IGP_DEHYDRATASE_2"/>
    <property type="match status" value="1"/>
</dbReference>
<evidence type="ECO:0000256" key="5">
    <source>
        <dbReference type="ARBA" id="ARBA00023239"/>
    </source>
</evidence>
<proteinExistence type="inferred from homology"/>
<dbReference type="NCBIfam" id="NF002114">
    <property type="entry name" value="PRK00951.2-4"/>
    <property type="match status" value="1"/>
</dbReference>
<keyword evidence="6" id="KW-0963">Cytoplasm</keyword>
<evidence type="ECO:0000256" key="2">
    <source>
        <dbReference type="ARBA" id="ARBA00016664"/>
    </source>
</evidence>
<dbReference type="HAMAP" id="MF_00076">
    <property type="entry name" value="HisB"/>
    <property type="match status" value="1"/>
</dbReference>
<dbReference type="InterPro" id="IPR038494">
    <property type="entry name" value="IGPD_sf"/>
</dbReference>
<dbReference type="NCBIfam" id="NF002111">
    <property type="entry name" value="PRK00951.2-1"/>
    <property type="match status" value="1"/>
</dbReference>
<evidence type="ECO:0000256" key="8">
    <source>
        <dbReference type="SAM" id="MobiDB-lite"/>
    </source>
</evidence>
<evidence type="ECO:0000313" key="10">
    <source>
        <dbReference type="Proteomes" id="UP000700706"/>
    </source>
</evidence>
<comment type="subcellular location">
    <subcellularLocation>
        <location evidence="6 7">Cytoplasm</location>
    </subcellularLocation>
</comment>
<dbReference type="PANTHER" id="PTHR23133:SF2">
    <property type="entry name" value="IMIDAZOLEGLYCEROL-PHOSPHATE DEHYDRATASE"/>
    <property type="match status" value="1"/>
</dbReference>
<accession>A0A952FNQ9</accession>
<keyword evidence="3 6" id="KW-0028">Amino-acid biosynthesis</keyword>
<dbReference type="SUPFAM" id="SSF54211">
    <property type="entry name" value="Ribosomal protein S5 domain 2-like"/>
    <property type="match status" value="2"/>
</dbReference>
<dbReference type="Pfam" id="PF00475">
    <property type="entry name" value="IGPD"/>
    <property type="match status" value="1"/>
</dbReference>
<evidence type="ECO:0000313" key="9">
    <source>
        <dbReference type="EMBL" id="MBW8727706.1"/>
    </source>
</evidence>
<dbReference type="CDD" id="cd07914">
    <property type="entry name" value="IGPD"/>
    <property type="match status" value="1"/>
</dbReference>
<dbReference type="GO" id="GO:0000105">
    <property type="term" value="P:L-histidine biosynthetic process"/>
    <property type="evidence" value="ECO:0007669"/>
    <property type="project" value="UniProtKB-UniRule"/>
</dbReference>
<dbReference type="PANTHER" id="PTHR23133">
    <property type="entry name" value="IMIDAZOLEGLYCEROL-PHOSPHATE DEHYDRATASE HIS7"/>
    <property type="match status" value="1"/>
</dbReference>
<dbReference type="InterPro" id="IPR020565">
    <property type="entry name" value="ImidazoleglycerP_deHydtase_CS"/>
</dbReference>
<keyword evidence="5 6" id="KW-0456">Lyase</keyword>
<dbReference type="GO" id="GO:0004424">
    <property type="term" value="F:imidazoleglycerol-phosphate dehydratase activity"/>
    <property type="evidence" value="ECO:0007669"/>
    <property type="project" value="UniProtKB-UniRule"/>
</dbReference>
<feature type="compositionally biased region" description="Low complexity" evidence="8">
    <location>
        <begin position="1"/>
        <end position="19"/>
    </location>
</feature>